<organism evidence="1 2">
    <name type="scientific">Sporichthya brevicatena</name>
    <dbReference type="NCBI Taxonomy" id="171442"/>
    <lineage>
        <taxon>Bacteria</taxon>
        <taxon>Bacillati</taxon>
        <taxon>Actinomycetota</taxon>
        <taxon>Actinomycetes</taxon>
        <taxon>Sporichthyales</taxon>
        <taxon>Sporichthyaceae</taxon>
        <taxon>Sporichthya</taxon>
    </lineage>
</organism>
<dbReference type="PANTHER" id="PTHR47623:SF1">
    <property type="entry name" value="OS09G0287300 PROTEIN"/>
    <property type="match status" value="1"/>
</dbReference>
<dbReference type="SUPFAM" id="SSF53254">
    <property type="entry name" value="Phosphoglycerate mutase-like"/>
    <property type="match status" value="1"/>
</dbReference>
<comment type="caution">
    <text evidence="1">The sequence shown here is derived from an EMBL/GenBank/DDBJ whole genome shotgun (WGS) entry which is preliminary data.</text>
</comment>
<evidence type="ECO:0000313" key="2">
    <source>
        <dbReference type="Proteomes" id="UP001500957"/>
    </source>
</evidence>
<proteinExistence type="predicted"/>
<dbReference type="EMBL" id="BAAAHE010000024">
    <property type="protein sequence ID" value="GAA0624261.1"/>
    <property type="molecule type" value="Genomic_DNA"/>
</dbReference>
<dbReference type="CDD" id="cd07067">
    <property type="entry name" value="HP_PGM_like"/>
    <property type="match status" value="1"/>
</dbReference>
<dbReference type="InterPro" id="IPR013078">
    <property type="entry name" value="His_Pase_superF_clade-1"/>
</dbReference>
<protein>
    <submittedName>
        <fullName evidence="1">Histidine phosphatase family protein</fullName>
    </submittedName>
</protein>
<dbReference type="PANTHER" id="PTHR47623">
    <property type="entry name" value="OS09G0287300 PROTEIN"/>
    <property type="match status" value="1"/>
</dbReference>
<dbReference type="SMART" id="SM00855">
    <property type="entry name" value="PGAM"/>
    <property type="match status" value="1"/>
</dbReference>
<accession>A0ABN1GZ74</accession>
<keyword evidence="2" id="KW-1185">Reference proteome</keyword>
<evidence type="ECO:0000313" key="1">
    <source>
        <dbReference type="EMBL" id="GAA0624261.1"/>
    </source>
</evidence>
<name>A0ABN1GZ74_9ACTN</name>
<dbReference type="Gene3D" id="3.40.50.1240">
    <property type="entry name" value="Phosphoglycerate mutase-like"/>
    <property type="match status" value="1"/>
</dbReference>
<dbReference type="Pfam" id="PF00300">
    <property type="entry name" value="His_Phos_1"/>
    <property type="match status" value="1"/>
</dbReference>
<dbReference type="InterPro" id="IPR029033">
    <property type="entry name" value="His_PPase_superfam"/>
</dbReference>
<dbReference type="RefSeq" id="WP_344605978.1">
    <property type="nucleotide sequence ID" value="NZ_BAAAHE010000024.1"/>
</dbReference>
<gene>
    <name evidence="1" type="ORF">GCM10009547_29200</name>
</gene>
<dbReference type="Proteomes" id="UP001500957">
    <property type="component" value="Unassembled WGS sequence"/>
</dbReference>
<sequence length="167" mass="18272">MKRRLVLLRHAKAERGSTTDHERPLTARGRADAIAAGRCLAELKLAPDLTICSTATRAKETWVLAATELEDGIETTYERAVYNAELEDLVALLRETPDDVQTVLLVGHNPGLYYLVQTLAGSGPEHLLREAREHLATSGIAALEFDVPWSQLDTGSGRLVEFVVARG</sequence>
<reference evidence="1 2" key="1">
    <citation type="journal article" date="2019" name="Int. J. Syst. Evol. Microbiol.">
        <title>The Global Catalogue of Microorganisms (GCM) 10K type strain sequencing project: providing services to taxonomists for standard genome sequencing and annotation.</title>
        <authorList>
            <consortium name="The Broad Institute Genomics Platform"/>
            <consortium name="The Broad Institute Genome Sequencing Center for Infectious Disease"/>
            <person name="Wu L."/>
            <person name="Ma J."/>
        </authorList>
    </citation>
    <scope>NUCLEOTIDE SEQUENCE [LARGE SCALE GENOMIC DNA]</scope>
    <source>
        <strain evidence="1 2">JCM 10671</strain>
    </source>
</reference>